<dbReference type="Gene3D" id="3.40.640.10">
    <property type="entry name" value="Type I PLP-dependent aspartate aminotransferase-like (Major domain)"/>
    <property type="match status" value="1"/>
</dbReference>
<dbReference type="PROSITE" id="PS00599">
    <property type="entry name" value="AA_TRANSFER_CLASS_2"/>
    <property type="match status" value="1"/>
</dbReference>
<keyword evidence="3 7" id="KW-0028">Amino-acid biosynthesis</keyword>
<dbReference type="HAMAP" id="MF_01023">
    <property type="entry name" value="HisC_aminotrans_2"/>
    <property type="match status" value="1"/>
</dbReference>
<dbReference type="PANTHER" id="PTHR42885">
    <property type="entry name" value="HISTIDINOL-PHOSPHATE AMINOTRANSFERASE-RELATED"/>
    <property type="match status" value="1"/>
</dbReference>
<protein>
    <recommendedName>
        <fullName evidence="7">Histidinol-phosphate aminotransferase</fullName>
        <ecNumber evidence="7">2.6.1.9</ecNumber>
    </recommendedName>
    <alternativeName>
        <fullName evidence="7">Imidazole acetol-phosphate transaminase</fullName>
    </alternativeName>
</protein>
<evidence type="ECO:0000256" key="4">
    <source>
        <dbReference type="ARBA" id="ARBA00022679"/>
    </source>
</evidence>
<dbReference type="GO" id="GO:0004400">
    <property type="term" value="F:histidinol-phosphate transaminase activity"/>
    <property type="evidence" value="ECO:0007669"/>
    <property type="project" value="UniProtKB-UniRule"/>
</dbReference>
<dbReference type="GO" id="GO:0000105">
    <property type="term" value="P:L-histidine biosynthetic process"/>
    <property type="evidence" value="ECO:0007669"/>
    <property type="project" value="UniProtKB-UniRule"/>
</dbReference>
<dbReference type="Pfam" id="PF00155">
    <property type="entry name" value="Aminotran_1_2"/>
    <property type="match status" value="1"/>
</dbReference>
<evidence type="ECO:0000256" key="5">
    <source>
        <dbReference type="ARBA" id="ARBA00022898"/>
    </source>
</evidence>
<dbReference type="InterPro" id="IPR015421">
    <property type="entry name" value="PyrdxlP-dep_Trfase_major"/>
</dbReference>
<dbReference type="NCBIfam" id="TIGR01141">
    <property type="entry name" value="hisC"/>
    <property type="match status" value="1"/>
</dbReference>
<evidence type="ECO:0000256" key="3">
    <source>
        <dbReference type="ARBA" id="ARBA00022605"/>
    </source>
</evidence>
<evidence type="ECO:0000256" key="7">
    <source>
        <dbReference type="HAMAP-Rule" id="MF_01023"/>
    </source>
</evidence>
<dbReference type="InterPro" id="IPR015422">
    <property type="entry name" value="PyrdxlP-dep_Trfase_small"/>
</dbReference>
<name>A0A150J4A5_9EURY</name>
<dbReference type="EC" id="2.6.1.9" evidence="7"/>
<comment type="catalytic activity">
    <reaction evidence="7">
        <text>L-histidinol phosphate + 2-oxoglutarate = 3-(imidazol-4-yl)-2-oxopropyl phosphate + L-glutamate</text>
        <dbReference type="Rhea" id="RHEA:23744"/>
        <dbReference type="ChEBI" id="CHEBI:16810"/>
        <dbReference type="ChEBI" id="CHEBI:29985"/>
        <dbReference type="ChEBI" id="CHEBI:57766"/>
        <dbReference type="ChEBI" id="CHEBI:57980"/>
        <dbReference type="EC" id="2.6.1.9"/>
    </reaction>
</comment>
<evidence type="ECO:0000259" key="8">
    <source>
        <dbReference type="Pfam" id="PF00155"/>
    </source>
</evidence>
<dbReference type="GO" id="GO:0030170">
    <property type="term" value="F:pyridoxal phosphate binding"/>
    <property type="evidence" value="ECO:0007669"/>
    <property type="project" value="InterPro"/>
</dbReference>
<dbReference type="Proteomes" id="UP000075398">
    <property type="component" value="Unassembled WGS sequence"/>
</dbReference>
<feature type="modified residue" description="N6-(pyridoxal phosphate)lysine" evidence="7">
    <location>
        <position position="212"/>
    </location>
</feature>
<dbReference type="Gene3D" id="3.90.1150.10">
    <property type="entry name" value="Aspartate Aminotransferase, domain 1"/>
    <property type="match status" value="1"/>
</dbReference>
<dbReference type="InterPro" id="IPR005861">
    <property type="entry name" value="HisP_aminotrans"/>
</dbReference>
<evidence type="ECO:0000256" key="1">
    <source>
        <dbReference type="ARBA" id="ARBA00001933"/>
    </source>
</evidence>
<keyword evidence="6 7" id="KW-0368">Histidine biosynthesis</keyword>
<dbReference type="CDD" id="cd00609">
    <property type="entry name" value="AAT_like"/>
    <property type="match status" value="1"/>
</dbReference>
<accession>A0A150J4A5</accession>
<dbReference type="AlphaFoldDB" id="A0A150J4A5"/>
<keyword evidence="2 7" id="KW-0032">Aminotransferase</keyword>
<keyword evidence="5 7" id="KW-0663">Pyridoxal phosphate</keyword>
<feature type="domain" description="Aminotransferase class I/classII large" evidence="8">
    <location>
        <begin position="27"/>
        <end position="341"/>
    </location>
</feature>
<evidence type="ECO:0000313" key="10">
    <source>
        <dbReference type="Proteomes" id="UP000075398"/>
    </source>
</evidence>
<comment type="caution">
    <text evidence="9">The sequence shown here is derived from an EMBL/GenBank/DDBJ whole genome shotgun (WGS) entry which is preliminary data.</text>
</comment>
<evidence type="ECO:0000313" key="9">
    <source>
        <dbReference type="EMBL" id="KYC52041.1"/>
    </source>
</evidence>
<organism evidence="9 10">
    <name type="scientific">Candidatus Methanofastidiosum methylothiophilum</name>
    <dbReference type="NCBI Taxonomy" id="1705564"/>
    <lineage>
        <taxon>Archaea</taxon>
        <taxon>Methanobacteriati</taxon>
        <taxon>Methanobacteriota</taxon>
        <taxon>Stenosarchaea group</taxon>
        <taxon>Candidatus Methanofastidiosia</taxon>
        <taxon>Candidatus Methanofastidiosales</taxon>
        <taxon>Candidatus Methanofastidiosaceae</taxon>
        <taxon>Candidatus Methanofastidiosum</taxon>
    </lineage>
</organism>
<evidence type="ECO:0000256" key="2">
    <source>
        <dbReference type="ARBA" id="ARBA00022576"/>
    </source>
</evidence>
<dbReference type="InterPro" id="IPR015424">
    <property type="entry name" value="PyrdxlP-dep_Trfase"/>
</dbReference>
<dbReference type="PANTHER" id="PTHR42885:SF2">
    <property type="entry name" value="HISTIDINOL-PHOSPHATE AMINOTRANSFERASE"/>
    <property type="match status" value="1"/>
</dbReference>
<reference evidence="9 10" key="1">
    <citation type="journal article" date="2016" name="ISME J.">
        <title>Chasing the elusive Euryarchaeota class WSA2: genomes reveal a uniquely fastidious methyl-reducing methanogen.</title>
        <authorList>
            <person name="Nobu M.K."/>
            <person name="Narihiro T."/>
            <person name="Kuroda K."/>
            <person name="Mei R."/>
            <person name="Liu W.T."/>
        </authorList>
    </citation>
    <scope>NUCLEOTIDE SEQUENCE [LARGE SCALE GENOMIC DNA]</scope>
    <source>
        <strain evidence="9">U1lsi0528_Bin055</strain>
    </source>
</reference>
<comment type="pathway">
    <text evidence="7">Amino-acid biosynthesis; L-histidine biosynthesis; L-histidine from 5-phospho-alpha-D-ribose 1-diphosphate: step 7/9.</text>
</comment>
<keyword evidence="4 7" id="KW-0808">Transferase</keyword>
<dbReference type="InterPro" id="IPR001917">
    <property type="entry name" value="Aminotrans_II_pyridoxalP_BS"/>
</dbReference>
<dbReference type="InterPro" id="IPR004839">
    <property type="entry name" value="Aminotransferase_I/II_large"/>
</dbReference>
<dbReference type="UniPathway" id="UPA00031">
    <property type="reaction ID" value="UER00012"/>
</dbReference>
<comment type="cofactor">
    <cofactor evidence="1 7">
        <name>pyridoxal 5'-phosphate</name>
        <dbReference type="ChEBI" id="CHEBI:597326"/>
    </cofactor>
</comment>
<comment type="similarity">
    <text evidence="7">Belongs to the class-II pyridoxal-phosphate-dependent aminotransferase family. Histidinol-phosphate aminotransferase subfamily.</text>
</comment>
<sequence>MKSKFDRDLLDNLDPYSSEVSMSDGNLIRLNANELPWKNEAVVWALHDKLLSLPLNRYPEVTNSEIRKNIAEYIGFEKENVLVGNGSDEIIDTICKAFISPLDKVLIPTPTFSMYSTITKVYSGLPIIIPLNSDFTLPVEKIISESKTAKMAFICSPNNPTGISYSEEEIKAILDTGILVILDEAYADFSGHSGLNLLNNYDNLIVMKTFSKAFGLAGFRTGHCVASETLVESMSKVMLPYNINIISIKAIELAILHEDFMVDAVKKIKENRKYMYGAMQEIKGIKPFPSSANFILFEAENSRTIYEELLKRGILIRYFEGKNYLRVSVGTYEECVKFISSLREILNVC</sequence>
<dbReference type="SUPFAM" id="SSF53383">
    <property type="entry name" value="PLP-dependent transferases"/>
    <property type="match status" value="1"/>
</dbReference>
<evidence type="ECO:0000256" key="6">
    <source>
        <dbReference type="ARBA" id="ARBA00023102"/>
    </source>
</evidence>
<dbReference type="EMBL" id="LNGC01000036">
    <property type="protein sequence ID" value="KYC52041.1"/>
    <property type="molecule type" value="Genomic_DNA"/>
</dbReference>
<gene>
    <name evidence="9" type="primary">aspC_1</name>
    <name evidence="7" type="synonym">hisC</name>
    <name evidence="9" type="ORF">AMQ22_01020</name>
</gene>
<proteinExistence type="inferred from homology"/>